<keyword evidence="5" id="KW-0046">Antibiotic resistance</keyword>
<feature type="transmembrane region" description="Helical" evidence="6">
    <location>
        <begin position="79"/>
        <end position="103"/>
    </location>
</feature>
<evidence type="ECO:0000256" key="4">
    <source>
        <dbReference type="ARBA" id="ARBA00023136"/>
    </source>
</evidence>
<keyword evidence="4 6" id="KW-0472">Membrane</keyword>
<organism evidence="8 9">
    <name type="scientific">Saxibacter everestensis</name>
    <dbReference type="NCBI Taxonomy" id="2909229"/>
    <lineage>
        <taxon>Bacteria</taxon>
        <taxon>Bacillati</taxon>
        <taxon>Actinomycetota</taxon>
        <taxon>Actinomycetes</taxon>
        <taxon>Micrococcales</taxon>
        <taxon>Brevibacteriaceae</taxon>
        <taxon>Saxibacter</taxon>
    </lineage>
</organism>
<reference evidence="8 9" key="1">
    <citation type="submission" date="2023-05" db="EMBL/GenBank/DDBJ databases">
        <title>Lithophilousrod everest ZFBP1038 complete genpme.</title>
        <authorList>
            <person name="Tian M."/>
        </authorList>
    </citation>
    <scope>NUCLEOTIDE SEQUENCE [LARGE SCALE GENOMIC DNA]</scope>
    <source>
        <strain evidence="8 9">ZFBP1038</strain>
    </source>
</reference>
<dbReference type="InterPro" id="IPR013525">
    <property type="entry name" value="ABC2_TM"/>
</dbReference>
<dbReference type="PANTHER" id="PTHR43229">
    <property type="entry name" value="NODULATION PROTEIN J"/>
    <property type="match status" value="1"/>
</dbReference>
<gene>
    <name evidence="8" type="ORF">LWF01_08220</name>
</gene>
<evidence type="ECO:0000256" key="5">
    <source>
        <dbReference type="ARBA" id="ARBA00023251"/>
    </source>
</evidence>
<dbReference type="PANTHER" id="PTHR43229:SF2">
    <property type="entry name" value="NODULATION PROTEIN J"/>
    <property type="match status" value="1"/>
</dbReference>
<dbReference type="RefSeq" id="WP_349640549.1">
    <property type="nucleotide sequence ID" value="NZ_CP090958.1"/>
</dbReference>
<proteinExistence type="predicted"/>
<feature type="transmembrane region" description="Helical" evidence="6">
    <location>
        <begin position="44"/>
        <end position="67"/>
    </location>
</feature>
<dbReference type="EMBL" id="CP090958">
    <property type="protein sequence ID" value="WGW13726.1"/>
    <property type="molecule type" value="Genomic_DNA"/>
</dbReference>
<sequence>MTSTQDSLPRTAVPEQAVAAPAVRRVLAQAELESKLILRHGEQLLLSLVLPVLLLIGLGTTGIMAALQVDLNGMQRLDMATPGVLALCIVSTAFTGQAIATGFDRRYGVLRLLATTPLGRSGLLLGKIIAVLLVELVQVVVICGLAAVLGWRPHAEAFVPVVVTIVLGTTAFTGLGLLIAGTLRAEATLAGANLLWVLFLVGGGLVVPANGALAQVADFLPSAALGNAMRAGMLGGNIPWLAWLILAVWALGAGLATMKWFKWS</sequence>
<keyword evidence="2 6" id="KW-0812">Transmembrane</keyword>
<dbReference type="PIRSF" id="PIRSF006648">
    <property type="entry name" value="DrrB"/>
    <property type="match status" value="1"/>
</dbReference>
<dbReference type="InterPro" id="IPR000412">
    <property type="entry name" value="ABC_2_transport"/>
</dbReference>
<feature type="transmembrane region" description="Helical" evidence="6">
    <location>
        <begin position="157"/>
        <end position="183"/>
    </location>
</feature>
<dbReference type="InterPro" id="IPR051784">
    <property type="entry name" value="Nod_factor_ABC_transporter"/>
</dbReference>
<name>A0ABY8QZ59_9MICO</name>
<comment type="subcellular location">
    <subcellularLocation>
        <location evidence="1">Membrane</location>
        <topology evidence="1">Multi-pass membrane protein</topology>
    </subcellularLocation>
</comment>
<dbReference type="Pfam" id="PF01061">
    <property type="entry name" value="ABC2_membrane"/>
    <property type="match status" value="1"/>
</dbReference>
<feature type="transmembrane region" description="Helical" evidence="6">
    <location>
        <begin position="124"/>
        <end position="151"/>
    </location>
</feature>
<evidence type="ECO:0000313" key="8">
    <source>
        <dbReference type="EMBL" id="WGW13726.1"/>
    </source>
</evidence>
<feature type="transmembrane region" description="Helical" evidence="6">
    <location>
        <begin position="195"/>
        <end position="220"/>
    </location>
</feature>
<evidence type="ECO:0000256" key="2">
    <source>
        <dbReference type="ARBA" id="ARBA00022692"/>
    </source>
</evidence>
<keyword evidence="3 6" id="KW-1133">Transmembrane helix</keyword>
<accession>A0ABY8QZ59</accession>
<evidence type="ECO:0000256" key="6">
    <source>
        <dbReference type="SAM" id="Phobius"/>
    </source>
</evidence>
<feature type="domain" description="ABC-2 type transporter transmembrane" evidence="7">
    <location>
        <begin position="33"/>
        <end position="233"/>
    </location>
</feature>
<feature type="transmembrane region" description="Helical" evidence="6">
    <location>
        <begin position="240"/>
        <end position="261"/>
    </location>
</feature>
<dbReference type="Proteomes" id="UP001209083">
    <property type="component" value="Chromosome"/>
</dbReference>
<protein>
    <submittedName>
        <fullName evidence="8">ABC transporter permease</fullName>
    </submittedName>
</protein>
<evidence type="ECO:0000256" key="1">
    <source>
        <dbReference type="ARBA" id="ARBA00004141"/>
    </source>
</evidence>
<keyword evidence="9" id="KW-1185">Reference proteome</keyword>
<evidence type="ECO:0000256" key="3">
    <source>
        <dbReference type="ARBA" id="ARBA00022989"/>
    </source>
</evidence>
<evidence type="ECO:0000313" key="9">
    <source>
        <dbReference type="Proteomes" id="UP001209083"/>
    </source>
</evidence>
<evidence type="ECO:0000259" key="7">
    <source>
        <dbReference type="Pfam" id="PF01061"/>
    </source>
</evidence>